<sequence length="42" mass="5035">MNPPLLQRNILNTTRRRYRNHHPGTGANKTRRTPANRSWQRP</sequence>
<accession>A0A1V3XM90</accession>
<protein>
    <submittedName>
        <fullName evidence="2">Uncharacterized protein</fullName>
    </submittedName>
</protein>
<evidence type="ECO:0000256" key="1">
    <source>
        <dbReference type="SAM" id="MobiDB-lite"/>
    </source>
</evidence>
<evidence type="ECO:0000313" key="2">
    <source>
        <dbReference type="EMBL" id="OOK80334.1"/>
    </source>
</evidence>
<organism evidence="2 3">
    <name type="scientific">Mycobacterium kansasii</name>
    <dbReference type="NCBI Taxonomy" id="1768"/>
    <lineage>
        <taxon>Bacteria</taxon>
        <taxon>Bacillati</taxon>
        <taxon>Actinomycetota</taxon>
        <taxon>Actinomycetes</taxon>
        <taxon>Mycobacteriales</taxon>
        <taxon>Mycobacteriaceae</taxon>
        <taxon>Mycobacterium</taxon>
    </lineage>
</organism>
<reference evidence="2 3" key="1">
    <citation type="submission" date="2017-02" db="EMBL/GenBank/DDBJ databases">
        <title>Complete genome sequences of Mycobacterium kansasii strains isolated from rhesus macaques.</title>
        <authorList>
            <person name="Panda A."/>
            <person name="Nagaraj S."/>
            <person name="Zhao X."/>
            <person name="Tettelin H."/>
            <person name="Detolla L.J."/>
        </authorList>
    </citation>
    <scope>NUCLEOTIDE SEQUENCE [LARGE SCALE GENOMIC DNA]</scope>
    <source>
        <strain evidence="2 3">11-3469</strain>
    </source>
</reference>
<name>A0A1V3XM90_MYCKA</name>
<dbReference type="Proteomes" id="UP000188532">
    <property type="component" value="Unassembled WGS sequence"/>
</dbReference>
<dbReference type="EMBL" id="MVBN01000002">
    <property type="protein sequence ID" value="OOK80334.1"/>
    <property type="molecule type" value="Genomic_DNA"/>
</dbReference>
<gene>
    <name evidence="2" type="ORF">BZL29_1676</name>
</gene>
<comment type="caution">
    <text evidence="2">The sequence shown here is derived from an EMBL/GenBank/DDBJ whole genome shotgun (WGS) entry which is preliminary data.</text>
</comment>
<feature type="region of interest" description="Disordered" evidence="1">
    <location>
        <begin position="1"/>
        <end position="42"/>
    </location>
</feature>
<proteinExistence type="predicted"/>
<evidence type="ECO:0000313" key="3">
    <source>
        <dbReference type="Proteomes" id="UP000188532"/>
    </source>
</evidence>
<dbReference type="AlphaFoldDB" id="A0A1V3XM90"/>